<dbReference type="AlphaFoldDB" id="A0A164FFD0"/>
<accession>A0A164FFD0</accession>
<dbReference type="OrthoDB" id="6378996at2759"/>
<evidence type="ECO:0000313" key="2">
    <source>
        <dbReference type="EMBL" id="KZR97738.1"/>
    </source>
</evidence>
<gene>
    <name evidence="2" type="ORF">APZ42_007225</name>
</gene>
<dbReference type="Proteomes" id="UP000076858">
    <property type="component" value="Unassembled WGS sequence"/>
</dbReference>
<comment type="caution">
    <text evidence="2">The sequence shown here is derived from an EMBL/GenBank/DDBJ whole genome shotgun (WGS) entry which is preliminary data.</text>
</comment>
<proteinExistence type="predicted"/>
<reference evidence="2 3" key="1">
    <citation type="submission" date="2016-03" db="EMBL/GenBank/DDBJ databases">
        <title>EvidentialGene: Evidence-directed Construction of Genes on Genomes.</title>
        <authorList>
            <person name="Gilbert D.G."/>
            <person name="Choi J.-H."/>
            <person name="Mockaitis K."/>
            <person name="Colbourne J."/>
            <person name="Pfrender M."/>
        </authorList>
    </citation>
    <scope>NUCLEOTIDE SEQUENCE [LARGE SCALE GENOMIC DNA]</scope>
    <source>
        <strain evidence="2 3">Xinb3</strain>
        <tissue evidence="2">Complete organism</tissue>
    </source>
</reference>
<dbReference type="InterPro" id="IPR048366">
    <property type="entry name" value="TNP-like_GBD"/>
</dbReference>
<sequence length="474" mass="54376">PFAWFGTKGGASGTILVELIIKAFACLHNHGAIAKHVVFDGNQTNKSLMKQFGISGEEEGASCLDHPLQPDSKIHFMVDVPHLLKVVRNNMESHRCVQELFNSAKTKQITLGYHLSYAHIHPNNFQKMNVRLCAQLFSNKTAMAFNILRNQQEDTEVGKLIKSNFQGTENIERLTKMMNDVFDILNLRFSLSETERVFEEHGKNVKMFVSETSLQAWRLTINSAINLIEEQFKAGIKVVLTGKFNQDPLERLFGIVRSVDSHPTVTSFLQIIRYVSLQSRLSFLMKQVKGSNIDNKEPLEMLVTMSQCLQQHAKDIDITVKDFKEAIKDKLLAELTIRYVDDIPKGGKNDFNLNLMVYDLCGYIVKTRKHLTACEVCKNLVRCHELDLPKDFTADQYTAMRNRGYLVYVTVPFFKTILVVELAIQSHFEDLNHIYIHDSFELCCAKIAELHTVPLFCDEHRDYNLKYLVMEYVK</sequence>
<name>A0A164FFD0_9CRUS</name>
<keyword evidence="3" id="KW-1185">Reference proteome</keyword>
<evidence type="ECO:0000313" key="3">
    <source>
        <dbReference type="Proteomes" id="UP000076858"/>
    </source>
</evidence>
<evidence type="ECO:0000259" key="1">
    <source>
        <dbReference type="Pfam" id="PF21788"/>
    </source>
</evidence>
<dbReference type="Pfam" id="PF21788">
    <property type="entry name" value="TNP-like_GBD"/>
    <property type="match status" value="1"/>
</dbReference>
<dbReference type="EMBL" id="LRGB01020309">
    <property type="protein sequence ID" value="KZR97738.1"/>
    <property type="molecule type" value="Genomic_DNA"/>
</dbReference>
<protein>
    <recommendedName>
        <fullName evidence="1">Transposable element P transposase-like GTP-binding insertion domain-containing protein</fullName>
    </recommendedName>
</protein>
<feature type="domain" description="Transposable element P transposase-like GTP-binding insertion" evidence="1">
    <location>
        <begin position="93"/>
        <end position="192"/>
    </location>
</feature>
<feature type="non-terminal residue" evidence="2">
    <location>
        <position position="474"/>
    </location>
</feature>
<feature type="non-terminal residue" evidence="2">
    <location>
        <position position="1"/>
    </location>
</feature>
<organism evidence="2 3">
    <name type="scientific">Daphnia magna</name>
    <dbReference type="NCBI Taxonomy" id="35525"/>
    <lineage>
        <taxon>Eukaryota</taxon>
        <taxon>Metazoa</taxon>
        <taxon>Ecdysozoa</taxon>
        <taxon>Arthropoda</taxon>
        <taxon>Crustacea</taxon>
        <taxon>Branchiopoda</taxon>
        <taxon>Diplostraca</taxon>
        <taxon>Cladocera</taxon>
        <taxon>Anomopoda</taxon>
        <taxon>Daphniidae</taxon>
        <taxon>Daphnia</taxon>
    </lineage>
</organism>